<evidence type="ECO:0000313" key="9">
    <source>
        <dbReference type="Proteomes" id="UP000294933"/>
    </source>
</evidence>
<gene>
    <name evidence="8" type="ORF">BD410DRAFT_726701</name>
</gene>
<evidence type="ECO:0000256" key="2">
    <source>
        <dbReference type="ARBA" id="ARBA00022527"/>
    </source>
</evidence>
<dbReference type="EMBL" id="ML170193">
    <property type="protein sequence ID" value="TDL19838.1"/>
    <property type="molecule type" value="Genomic_DNA"/>
</dbReference>
<dbReference type="Pfam" id="PF00069">
    <property type="entry name" value="Pkinase"/>
    <property type="match status" value="1"/>
</dbReference>
<keyword evidence="6" id="KW-0067">ATP-binding</keyword>
<dbReference type="VEuPathDB" id="FungiDB:BD410DRAFT_726701"/>
<evidence type="ECO:0000313" key="8">
    <source>
        <dbReference type="EMBL" id="TDL19838.1"/>
    </source>
</evidence>
<accession>A0A4Y7PXU6</accession>
<dbReference type="PROSITE" id="PS50011">
    <property type="entry name" value="PROTEIN_KINASE_DOM"/>
    <property type="match status" value="1"/>
</dbReference>
<keyword evidence="9" id="KW-1185">Reference proteome</keyword>
<feature type="non-terminal residue" evidence="8">
    <location>
        <position position="1"/>
    </location>
</feature>
<comment type="similarity">
    <text evidence="1">Belongs to the protein kinase superfamily. STE Ser/Thr protein kinase family. MAP kinase kinase kinase subfamily.</text>
</comment>
<keyword evidence="5 8" id="KW-0418">Kinase</keyword>
<dbReference type="GO" id="GO:0005524">
    <property type="term" value="F:ATP binding"/>
    <property type="evidence" value="ECO:0007669"/>
    <property type="project" value="UniProtKB-KW"/>
</dbReference>
<dbReference type="OrthoDB" id="26722at2759"/>
<dbReference type="PROSITE" id="PS00109">
    <property type="entry name" value="PROTEIN_KINASE_TYR"/>
    <property type="match status" value="1"/>
</dbReference>
<dbReference type="AlphaFoldDB" id="A0A4Y7PXU6"/>
<keyword evidence="2" id="KW-0723">Serine/threonine-protein kinase</keyword>
<proteinExistence type="inferred from homology"/>
<dbReference type="Proteomes" id="UP000294933">
    <property type="component" value="Unassembled WGS sequence"/>
</dbReference>
<organism evidence="8 9">
    <name type="scientific">Rickenella mellea</name>
    <dbReference type="NCBI Taxonomy" id="50990"/>
    <lineage>
        <taxon>Eukaryota</taxon>
        <taxon>Fungi</taxon>
        <taxon>Dikarya</taxon>
        <taxon>Basidiomycota</taxon>
        <taxon>Agaricomycotina</taxon>
        <taxon>Agaricomycetes</taxon>
        <taxon>Hymenochaetales</taxon>
        <taxon>Rickenellaceae</taxon>
        <taxon>Rickenella</taxon>
    </lineage>
</organism>
<feature type="domain" description="Protein kinase" evidence="7">
    <location>
        <begin position="1"/>
        <end position="162"/>
    </location>
</feature>
<dbReference type="InterPro" id="IPR000719">
    <property type="entry name" value="Prot_kinase_dom"/>
</dbReference>
<evidence type="ECO:0000256" key="6">
    <source>
        <dbReference type="ARBA" id="ARBA00022840"/>
    </source>
</evidence>
<dbReference type="InterPro" id="IPR008266">
    <property type="entry name" value="Tyr_kinase_AS"/>
</dbReference>
<name>A0A4Y7PXU6_9AGAM</name>
<dbReference type="InterPro" id="IPR011009">
    <property type="entry name" value="Kinase-like_dom_sf"/>
</dbReference>
<dbReference type="Gene3D" id="1.10.510.10">
    <property type="entry name" value="Transferase(Phosphotransferase) domain 1"/>
    <property type="match status" value="1"/>
</dbReference>
<dbReference type="SUPFAM" id="SSF56112">
    <property type="entry name" value="Protein kinase-like (PK-like)"/>
    <property type="match status" value="1"/>
</dbReference>
<protein>
    <submittedName>
        <fullName evidence="8">Kinase-like protein</fullName>
    </submittedName>
</protein>
<reference evidence="8 9" key="1">
    <citation type="submission" date="2018-06" db="EMBL/GenBank/DDBJ databases">
        <title>A transcriptomic atlas of mushroom development highlights an independent origin of complex multicellularity.</title>
        <authorList>
            <consortium name="DOE Joint Genome Institute"/>
            <person name="Krizsan K."/>
            <person name="Almasi E."/>
            <person name="Merenyi Z."/>
            <person name="Sahu N."/>
            <person name="Viragh M."/>
            <person name="Koszo T."/>
            <person name="Mondo S."/>
            <person name="Kiss B."/>
            <person name="Balint B."/>
            <person name="Kues U."/>
            <person name="Barry K."/>
            <person name="Hegedus J.C."/>
            <person name="Henrissat B."/>
            <person name="Johnson J."/>
            <person name="Lipzen A."/>
            <person name="Ohm R."/>
            <person name="Nagy I."/>
            <person name="Pangilinan J."/>
            <person name="Yan J."/>
            <person name="Xiong Y."/>
            <person name="Grigoriev I.V."/>
            <person name="Hibbett D.S."/>
            <person name="Nagy L.G."/>
        </authorList>
    </citation>
    <scope>NUCLEOTIDE SEQUENCE [LARGE SCALE GENOMIC DNA]</scope>
    <source>
        <strain evidence="8 9">SZMC22713</strain>
    </source>
</reference>
<evidence type="ECO:0000259" key="7">
    <source>
        <dbReference type="PROSITE" id="PS50011"/>
    </source>
</evidence>
<evidence type="ECO:0000256" key="1">
    <source>
        <dbReference type="ARBA" id="ARBA00006529"/>
    </source>
</evidence>
<dbReference type="STRING" id="50990.A0A4Y7PXU6"/>
<dbReference type="GO" id="GO:0004674">
    <property type="term" value="F:protein serine/threonine kinase activity"/>
    <property type="evidence" value="ECO:0007669"/>
    <property type="project" value="UniProtKB-KW"/>
</dbReference>
<keyword evidence="3" id="KW-0808">Transferase</keyword>
<keyword evidence="4" id="KW-0547">Nucleotide-binding</keyword>
<evidence type="ECO:0000256" key="4">
    <source>
        <dbReference type="ARBA" id="ARBA00022741"/>
    </source>
</evidence>
<dbReference type="PANTHER" id="PTHR11584">
    <property type="entry name" value="SERINE/THREONINE PROTEIN KINASE"/>
    <property type="match status" value="1"/>
</dbReference>
<evidence type="ECO:0000256" key="3">
    <source>
        <dbReference type="ARBA" id="ARBA00022679"/>
    </source>
</evidence>
<evidence type="ECO:0000256" key="5">
    <source>
        <dbReference type="ARBA" id="ARBA00022777"/>
    </source>
</evidence>
<sequence length="175" mass="19616">QLLEITQGLAYLHANDVVHGDIRGNNILIDDSWHARLADFGLANFANETLRTVSSVMHAGSTRWMAPELLSPEREGLERFARTKASDIYALGCTTLEIYTGNVPFSDVLDEGAVMLQVLHDLRPERPPEVSPDRWSLIKDCWGKNRAERKTAEQVLERMEDMDFGESMEANSDAG</sequence>
<dbReference type="PANTHER" id="PTHR11584:SF369">
    <property type="entry name" value="MITOGEN-ACTIVATED PROTEIN KINASE KINASE KINASE 19-RELATED"/>
    <property type="match status" value="1"/>
</dbReference>